<evidence type="ECO:0000256" key="2">
    <source>
        <dbReference type="SAM" id="MobiDB-lite"/>
    </source>
</evidence>
<dbReference type="EMBL" id="JH000199">
    <property type="protein sequence ID" value="EGV95463.1"/>
    <property type="molecule type" value="Genomic_DNA"/>
</dbReference>
<proteinExistence type="predicted"/>
<dbReference type="SMART" id="SM00545">
    <property type="entry name" value="JmjN"/>
    <property type="match status" value="1"/>
</dbReference>
<feature type="region of interest" description="Disordered" evidence="2">
    <location>
        <begin position="317"/>
        <end position="389"/>
    </location>
</feature>
<dbReference type="GO" id="GO:0010468">
    <property type="term" value="P:regulation of gene expression"/>
    <property type="evidence" value="ECO:0007669"/>
    <property type="project" value="TreeGrafter"/>
</dbReference>
<dbReference type="Gene3D" id="2.60.120.650">
    <property type="entry name" value="Cupin"/>
    <property type="match status" value="2"/>
</dbReference>
<dbReference type="PROSITE" id="PS51184">
    <property type="entry name" value="JMJC"/>
    <property type="match status" value="1"/>
</dbReference>
<dbReference type="Pfam" id="PF02373">
    <property type="entry name" value="JmjC"/>
    <property type="match status" value="1"/>
</dbReference>
<name>G3H7P5_CRIGR</name>
<reference evidence="6" key="1">
    <citation type="journal article" date="2011" name="Nat. Biotechnol.">
        <title>The genomic sequence of the Chinese hamster ovary (CHO)-K1 cell line.</title>
        <authorList>
            <person name="Xu X."/>
            <person name="Nagarajan H."/>
            <person name="Lewis N.E."/>
            <person name="Pan S."/>
            <person name="Cai Z."/>
            <person name="Liu X."/>
            <person name="Chen W."/>
            <person name="Xie M."/>
            <person name="Wang W."/>
            <person name="Hammond S."/>
            <person name="Andersen M.R."/>
            <person name="Neff N."/>
            <person name="Passarelli B."/>
            <person name="Koh W."/>
            <person name="Fan H.C."/>
            <person name="Wang J."/>
            <person name="Gui Y."/>
            <person name="Lee K.H."/>
            <person name="Betenbaugh M.J."/>
            <person name="Quake S.R."/>
            <person name="Famili I."/>
            <person name="Palsson B.O."/>
            <person name="Wang J."/>
        </authorList>
    </citation>
    <scope>NUCLEOTIDE SEQUENCE [LARGE SCALE GENOMIC DNA]</scope>
    <source>
        <strain evidence="6">CHO K1 cell line</strain>
    </source>
</reference>
<dbReference type="PaxDb" id="10029-XP_007629463.1"/>
<dbReference type="SMART" id="SM00558">
    <property type="entry name" value="JmjC"/>
    <property type="match status" value="1"/>
</dbReference>
<dbReference type="AlphaFoldDB" id="G3H7P5"/>
<dbReference type="InterPro" id="IPR003349">
    <property type="entry name" value="JmjN"/>
</dbReference>
<dbReference type="STRING" id="10029.G3H7P5"/>
<evidence type="ECO:0000313" key="6">
    <source>
        <dbReference type="Proteomes" id="UP000001075"/>
    </source>
</evidence>
<dbReference type="GO" id="GO:0008168">
    <property type="term" value="F:methyltransferase activity"/>
    <property type="evidence" value="ECO:0007669"/>
    <property type="project" value="UniProtKB-KW"/>
</dbReference>
<sequence>MEVVEVESPLNPSCKIMTFRPSMEEFREFNKYLAYMESKGAHRAGLAKVIPPKEWKPRQCYDDIDNLLIPAPIQQMVTGQSGLFTQYNIQKKAMTVKEFRQLANSSKYCTPRYLDYEDLERKYWKNLTFVAPIYGADINGSIYDEGVDEWNIARLNTVLDVVEEECGISIEGVNTPYLYFGMWKTTFAWHTEDMDLYSINYLHFGEPKYAIPPEHGKRLERLAQGFFPSSSQGCDAFLRHKMTLISPSVLKKYGIPFDKCTCRNDMVKISMDIFVKKFQPDRYQIWKQGKDIYTIDHTKPTPESTPEVKIWLQRRRKLKKGSRSLQGNRSHSKRPKTEDEESVESNGEEVSNPAAICSGQLKITEKPAKTSKLGNTEAPSEGEASDTRTQAHHNLLNETKLSGKGCISSPVTDEIQHEYDLANAVISPSMPKKACDFMPFSSGQVIGKESHLLKILRSESPKVSSSLAENNTVLTEEDGNDAEDHGSNLEPGEIPEALSEDGNGPKVPQVCVRMYFHYAH</sequence>
<feature type="domain" description="JmjC" evidence="4">
    <location>
        <begin position="144"/>
        <end position="290"/>
    </location>
</feature>
<dbReference type="InterPro" id="IPR003347">
    <property type="entry name" value="JmjC_dom"/>
</dbReference>
<organism evidence="5 6">
    <name type="scientific">Cricetulus griseus</name>
    <name type="common">Chinese hamster</name>
    <name type="synonym">Cricetulus barabensis griseus</name>
    <dbReference type="NCBI Taxonomy" id="10029"/>
    <lineage>
        <taxon>Eukaryota</taxon>
        <taxon>Metazoa</taxon>
        <taxon>Chordata</taxon>
        <taxon>Craniata</taxon>
        <taxon>Vertebrata</taxon>
        <taxon>Euteleostomi</taxon>
        <taxon>Mammalia</taxon>
        <taxon>Eutheria</taxon>
        <taxon>Euarchontoglires</taxon>
        <taxon>Glires</taxon>
        <taxon>Rodentia</taxon>
        <taxon>Myomorpha</taxon>
        <taxon>Muroidea</taxon>
        <taxon>Cricetidae</taxon>
        <taxon>Cricetinae</taxon>
        <taxon>Cricetulus</taxon>
    </lineage>
</organism>
<keyword evidence="5" id="KW-0489">Methyltransferase</keyword>
<keyword evidence="1" id="KW-0156">Chromatin regulator</keyword>
<evidence type="ECO:0000313" key="5">
    <source>
        <dbReference type="EMBL" id="EGV95463.1"/>
    </source>
</evidence>
<feature type="domain" description="JmjN" evidence="3">
    <location>
        <begin position="16"/>
        <end position="58"/>
    </location>
</feature>
<dbReference type="GO" id="GO:0000785">
    <property type="term" value="C:chromatin"/>
    <property type="evidence" value="ECO:0007669"/>
    <property type="project" value="TreeGrafter"/>
</dbReference>
<dbReference type="GO" id="GO:0032259">
    <property type="term" value="P:methylation"/>
    <property type="evidence" value="ECO:0007669"/>
    <property type="project" value="UniProtKB-KW"/>
</dbReference>
<dbReference type="FunFam" id="2.60.120.650:FF:000071">
    <property type="entry name" value="Lysine (K)-specific demethylase 4B"/>
    <property type="match status" value="1"/>
</dbReference>
<dbReference type="Proteomes" id="UP000001075">
    <property type="component" value="Unassembled WGS sequence"/>
</dbReference>
<evidence type="ECO:0000259" key="4">
    <source>
        <dbReference type="PROSITE" id="PS51184"/>
    </source>
</evidence>
<dbReference type="PROSITE" id="PS51183">
    <property type="entry name" value="JMJN"/>
    <property type="match status" value="1"/>
</dbReference>
<dbReference type="PANTHER" id="PTHR10694:SF104">
    <property type="entry name" value="LYSINE-SPECIFIC DEMETHYLASE 4C"/>
    <property type="match status" value="1"/>
</dbReference>
<evidence type="ECO:0000259" key="3">
    <source>
        <dbReference type="PROSITE" id="PS51183"/>
    </source>
</evidence>
<keyword evidence="5" id="KW-0808">Transferase</keyword>
<feature type="region of interest" description="Disordered" evidence="2">
    <location>
        <begin position="473"/>
        <end position="505"/>
    </location>
</feature>
<dbReference type="InParanoid" id="G3H7P5"/>
<dbReference type="SUPFAM" id="SSF51197">
    <property type="entry name" value="Clavaminate synthase-like"/>
    <property type="match status" value="1"/>
</dbReference>
<dbReference type="eggNOG" id="KOG0958">
    <property type="taxonomic scope" value="Eukaryota"/>
</dbReference>
<dbReference type="GO" id="GO:0051864">
    <property type="term" value="F:histone H3K36 demethylase activity"/>
    <property type="evidence" value="ECO:0007669"/>
    <property type="project" value="TreeGrafter"/>
</dbReference>
<protein>
    <submittedName>
        <fullName evidence="5">Lysine-specific demethylase 4C</fullName>
    </submittedName>
</protein>
<accession>G3H7P5</accession>
<dbReference type="Pfam" id="PF02375">
    <property type="entry name" value="JmjN"/>
    <property type="match status" value="1"/>
</dbReference>
<dbReference type="GO" id="GO:0005634">
    <property type="term" value="C:nucleus"/>
    <property type="evidence" value="ECO:0007669"/>
    <property type="project" value="TreeGrafter"/>
</dbReference>
<evidence type="ECO:0000256" key="1">
    <source>
        <dbReference type="ARBA" id="ARBA00022853"/>
    </source>
</evidence>
<dbReference type="PANTHER" id="PTHR10694">
    <property type="entry name" value="LYSINE-SPECIFIC DEMETHYLASE"/>
    <property type="match status" value="1"/>
</dbReference>
<dbReference type="GO" id="GO:0032454">
    <property type="term" value="F:histone H3K9 demethylase activity"/>
    <property type="evidence" value="ECO:0007669"/>
    <property type="project" value="TreeGrafter"/>
</dbReference>
<feature type="compositionally biased region" description="Acidic residues" evidence="2">
    <location>
        <begin position="338"/>
        <end position="347"/>
    </location>
</feature>
<gene>
    <name evidence="5" type="ORF">I79_006381</name>
</gene>